<proteinExistence type="predicted"/>
<gene>
    <name evidence="1" type="ORF">KME25_32165</name>
</gene>
<evidence type="ECO:0000313" key="2">
    <source>
        <dbReference type="Proteomes" id="UP000753908"/>
    </source>
</evidence>
<dbReference type="EMBL" id="JAHHIF010000080">
    <property type="protein sequence ID" value="MBW4549024.1"/>
    <property type="molecule type" value="Genomic_DNA"/>
</dbReference>
<name>A0A951PUB5_9CYAN</name>
<dbReference type="AlphaFoldDB" id="A0A951PUB5"/>
<dbReference type="GO" id="GO:0004519">
    <property type="term" value="F:endonuclease activity"/>
    <property type="evidence" value="ECO:0007669"/>
    <property type="project" value="UniProtKB-KW"/>
</dbReference>
<protein>
    <submittedName>
        <fullName evidence="1">Uma2 family endonuclease</fullName>
    </submittedName>
</protein>
<reference evidence="1" key="1">
    <citation type="submission" date="2021-05" db="EMBL/GenBank/DDBJ databases">
        <authorList>
            <person name="Pietrasiak N."/>
            <person name="Ward R."/>
            <person name="Stajich J.E."/>
            <person name="Kurbessoian T."/>
        </authorList>
    </citation>
    <scope>NUCLEOTIDE SEQUENCE</scope>
    <source>
        <strain evidence="1">CPER-KK1</strain>
    </source>
</reference>
<comment type="caution">
    <text evidence="1">The sequence shown here is derived from an EMBL/GenBank/DDBJ whole genome shotgun (WGS) entry which is preliminary data.</text>
</comment>
<reference evidence="1" key="2">
    <citation type="journal article" date="2022" name="Microbiol. Resour. Announc.">
        <title>Metagenome Sequencing to Explore Phylogenomics of Terrestrial Cyanobacteria.</title>
        <authorList>
            <person name="Ward R.D."/>
            <person name="Stajich J.E."/>
            <person name="Johansen J.R."/>
            <person name="Huntemann M."/>
            <person name="Clum A."/>
            <person name="Foster B."/>
            <person name="Foster B."/>
            <person name="Roux S."/>
            <person name="Palaniappan K."/>
            <person name="Varghese N."/>
            <person name="Mukherjee S."/>
            <person name="Reddy T.B.K."/>
            <person name="Daum C."/>
            <person name="Copeland A."/>
            <person name="Chen I.A."/>
            <person name="Ivanova N.N."/>
            <person name="Kyrpides N.C."/>
            <person name="Shapiro N."/>
            <person name="Eloe-Fadrosh E.A."/>
            <person name="Pietrasiak N."/>
        </authorList>
    </citation>
    <scope>NUCLEOTIDE SEQUENCE</scope>
    <source>
        <strain evidence="1">CPER-KK1</strain>
    </source>
</reference>
<sequence length="107" mass="12068">MHRAIALMNALKTQIQTDEWVTATWEQFKEIASDPAYEKAKCYYDNGQLRIEVSIGSSHSRDNTVVILAVNLFCGLKGIPLNGLTNCSYRTDQSQVVAWLVAQFQDK</sequence>
<keyword evidence="1" id="KW-0540">Nuclease</keyword>
<keyword evidence="1" id="KW-0255">Endonuclease</keyword>
<accession>A0A951PUB5</accession>
<dbReference type="Proteomes" id="UP000753908">
    <property type="component" value="Unassembled WGS sequence"/>
</dbReference>
<organism evidence="1 2">
    <name type="scientific">Symplocastrum torsivum CPER-KK1</name>
    <dbReference type="NCBI Taxonomy" id="450513"/>
    <lineage>
        <taxon>Bacteria</taxon>
        <taxon>Bacillati</taxon>
        <taxon>Cyanobacteriota</taxon>
        <taxon>Cyanophyceae</taxon>
        <taxon>Oscillatoriophycideae</taxon>
        <taxon>Oscillatoriales</taxon>
        <taxon>Microcoleaceae</taxon>
        <taxon>Symplocastrum</taxon>
    </lineage>
</organism>
<evidence type="ECO:0000313" key="1">
    <source>
        <dbReference type="EMBL" id="MBW4549024.1"/>
    </source>
</evidence>
<keyword evidence="1" id="KW-0378">Hydrolase</keyword>